<keyword evidence="2" id="KW-1185">Reference proteome</keyword>
<dbReference type="Gene3D" id="3.90.640.10">
    <property type="entry name" value="Actin, Chain A, domain 4"/>
    <property type="match status" value="1"/>
</dbReference>
<reference evidence="1 2" key="1">
    <citation type="journal article" date="2005" name="Nature">
        <title>The genome of the social amoeba Dictyostelium discoideum.</title>
        <authorList>
            <consortium name="The Dictyostelium discoideum Sequencing Consortium"/>
            <person name="Eichinger L."/>
            <person name="Pachebat J.A."/>
            <person name="Glockner G."/>
            <person name="Rajandream M.A."/>
            <person name="Sucgang R."/>
            <person name="Berriman M."/>
            <person name="Song J."/>
            <person name="Olsen R."/>
            <person name="Szafranski K."/>
            <person name="Xu Q."/>
            <person name="Tunggal B."/>
            <person name="Kummerfeld S."/>
            <person name="Madera M."/>
            <person name="Konfortov B.A."/>
            <person name="Rivero F."/>
            <person name="Bankier A.T."/>
            <person name="Lehmann R."/>
            <person name="Hamlin N."/>
            <person name="Davies R."/>
            <person name="Gaudet P."/>
            <person name="Fey P."/>
            <person name="Pilcher K."/>
            <person name="Chen G."/>
            <person name="Saunders D."/>
            <person name="Sodergren E."/>
            <person name="Davis P."/>
            <person name="Kerhornou A."/>
            <person name="Nie X."/>
            <person name="Hall N."/>
            <person name="Anjard C."/>
            <person name="Hemphill L."/>
            <person name="Bason N."/>
            <person name="Farbrother P."/>
            <person name="Desany B."/>
            <person name="Just E."/>
            <person name="Morio T."/>
            <person name="Rost R."/>
            <person name="Churcher C."/>
            <person name="Cooper J."/>
            <person name="Haydock S."/>
            <person name="van Driessche N."/>
            <person name="Cronin A."/>
            <person name="Goodhead I."/>
            <person name="Muzny D."/>
            <person name="Mourier T."/>
            <person name="Pain A."/>
            <person name="Lu M."/>
            <person name="Harper D."/>
            <person name="Lindsay R."/>
            <person name="Hauser H."/>
            <person name="James K."/>
            <person name="Quiles M."/>
            <person name="Madan Babu M."/>
            <person name="Saito T."/>
            <person name="Buchrieser C."/>
            <person name="Wardroper A."/>
            <person name="Felder M."/>
            <person name="Thangavelu M."/>
            <person name="Johnson D."/>
            <person name="Knights A."/>
            <person name="Loulseged H."/>
            <person name="Mungall K."/>
            <person name="Oliver K."/>
            <person name="Price C."/>
            <person name="Quail M.A."/>
            <person name="Urushihara H."/>
            <person name="Hernandez J."/>
            <person name="Rabbinowitsch E."/>
            <person name="Steffen D."/>
            <person name="Sanders M."/>
            <person name="Ma J."/>
            <person name="Kohara Y."/>
            <person name="Sharp S."/>
            <person name="Simmonds M."/>
            <person name="Spiegler S."/>
            <person name="Tivey A."/>
            <person name="Sugano S."/>
            <person name="White B."/>
            <person name="Walker D."/>
            <person name="Woodward J."/>
            <person name="Winckler T."/>
            <person name="Tanaka Y."/>
            <person name="Shaulsky G."/>
            <person name="Schleicher M."/>
            <person name="Weinstock G."/>
            <person name="Rosenthal A."/>
            <person name="Cox E.C."/>
            <person name="Chisholm R.L."/>
            <person name="Gibbs R."/>
            <person name="Loomis W.F."/>
            <person name="Platzer M."/>
            <person name="Kay R.R."/>
            <person name="Williams J."/>
            <person name="Dear P.H."/>
            <person name="Noegel A.A."/>
            <person name="Barrell B."/>
            <person name="Kuspa A."/>
        </authorList>
    </citation>
    <scope>NUCLEOTIDE SEQUENCE [LARGE SCALE GENOMIC DNA]</scope>
    <source>
        <strain evidence="1 2">AX4</strain>
    </source>
</reference>
<dbReference type="KEGG" id="ddi:DDB_G0293368"/>
<dbReference type="Proteomes" id="UP000002195">
    <property type="component" value="Unassembled WGS sequence"/>
</dbReference>
<sequence>MNYSDGQNLIIGNERFRCSEVLFQPSILLINESPGIHEASL</sequence>
<dbReference type="InParanoid" id="Q54BW9"/>
<proteinExistence type="predicted"/>
<dbReference type="EMBL" id="AAFI02000204">
    <property type="protein sequence ID" value="EAL60751.1"/>
    <property type="molecule type" value="Genomic_DNA"/>
</dbReference>
<dbReference type="RefSeq" id="XP_629165.1">
    <property type="nucleotide sequence ID" value="XM_629163.1"/>
</dbReference>
<protein>
    <submittedName>
        <fullName evidence="1">Uncharacterized protein</fullName>
    </submittedName>
</protein>
<dbReference type="AlphaFoldDB" id="Q54BW9"/>
<dbReference type="SMR" id="Q54BW9"/>
<dbReference type="GeneID" id="8629186"/>
<organism evidence="1 2">
    <name type="scientific">Dictyostelium discoideum</name>
    <name type="common">Social amoeba</name>
    <dbReference type="NCBI Taxonomy" id="44689"/>
    <lineage>
        <taxon>Eukaryota</taxon>
        <taxon>Amoebozoa</taxon>
        <taxon>Evosea</taxon>
        <taxon>Eumycetozoa</taxon>
        <taxon>Dictyostelia</taxon>
        <taxon>Dictyosteliales</taxon>
        <taxon>Dictyosteliaceae</taxon>
        <taxon>Dictyostelium</taxon>
    </lineage>
</organism>
<dbReference type="VEuPathDB" id="AmoebaDB:DDB_G0293368"/>
<gene>
    <name evidence="1" type="ORF">DDB_G0293368</name>
</gene>
<dbReference type="InterPro" id="IPR043129">
    <property type="entry name" value="ATPase_NBD"/>
</dbReference>
<accession>Q54BW9</accession>
<dbReference type="HOGENOM" id="CLU_3280655_0_0_1"/>
<dbReference type="PaxDb" id="44689-DDB0191903"/>
<evidence type="ECO:0000313" key="1">
    <source>
        <dbReference type="EMBL" id="EAL60751.1"/>
    </source>
</evidence>
<comment type="caution">
    <text evidence="1">The sequence shown here is derived from an EMBL/GenBank/DDBJ whole genome shotgun (WGS) entry which is preliminary data.</text>
</comment>
<dbReference type="STRING" id="44689.Q54BW9"/>
<dbReference type="SUPFAM" id="SSF53067">
    <property type="entry name" value="Actin-like ATPase domain"/>
    <property type="match status" value="1"/>
</dbReference>
<name>Q54BW9_DICDI</name>
<evidence type="ECO:0000313" key="2">
    <source>
        <dbReference type="Proteomes" id="UP000002195"/>
    </source>
</evidence>